<dbReference type="AlphaFoldDB" id="A0A917DFB1"/>
<comment type="caution">
    <text evidence="5">The sequence shown here is derived from an EMBL/GenBank/DDBJ whole genome shotgun (WGS) entry which is preliminary data.</text>
</comment>
<dbReference type="SUPFAM" id="SSF47413">
    <property type="entry name" value="lambda repressor-like DNA-binding domains"/>
    <property type="match status" value="1"/>
</dbReference>
<name>A0A917DFB1_9MICO</name>
<reference evidence="5" key="1">
    <citation type="journal article" date="2014" name="Int. J. Syst. Evol. Microbiol.">
        <title>Complete genome sequence of Corynebacterium casei LMG S-19264T (=DSM 44701T), isolated from a smear-ripened cheese.</title>
        <authorList>
            <consortium name="US DOE Joint Genome Institute (JGI-PGF)"/>
            <person name="Walter F."/>
            <person name="Albersmeier A."/>
            <person name="Kalinowski J."/>
            <person name="Ruckert C."/>
        </authorList>
    </citation>
    <scope>NUCLEOTIDE SEQUENCE</scope>
    <source>
        <strain evidence="5">CGMCC 1.15152</strain>
    </source>
</reference>
<dbReference type="Pfam" id="PF00356">
    <property type="entry name" value="LacI"/>
    <property type="match status" value="1"/>
</dbReference>
<dbReference type="InterPro" id="IPR000843">
    <property type="entry name" value="HTH_LacI"/>
</dbReference>
<dbReference type="CDD" id="cd01392">
    <property type="entry name" value="HTH_LacI"/>
    <property type="match status" value="1"/>
</dbReference>
<dbReference type="PANTHER" id="PTHR30146:SF153">
    <property type="entry name" value="LACTOSE OPERON REPRESSOR"/>
    <property type="match status" value="1"/>
</dbReference>
<evidence type="ECO:0000259" key="4">
    <source>
        <dbReference type="PROSITE" id="PS50932"/>
    </source>
</evidence>
<evidence type="ECO:0000256" key="2">
    <source>
        <dbReference type="ARBA" id="ARBA00023125"/>
    </source>
</evidence>
<evidence type="ECO:0000313" key="6">
    <source>
        <dbReference type="Proteomes" id="UP000633205"/>
    </source>
</evidence>
<dbReference type="GO" id="GO:0003700">
    <property type="term" value="F:DNA-binding transcription factor activity"/>
    <property type="evidence" value="ECO:0007669"/>
    <property type="project" value="TreeGrafter"/>
</dbReference>
<dbReference type="InterPro" id="IPR028082">
    <property type="entry name" value="Peripla_BP_I"/>
</dbReference>
<protein>
    <submittedName>
        <fullName evidence="5">LacI family transcriptional regulator</fullName>
    </submittedName>
</protein>
<keyword evidence="1" id="KW-0805">Transcription regulation</keyword>
<evidence type="ECO:0000256" key="1">
    <source>
        <dbReference type="ARBA" id="ARBA00023015"/>
    </source>
</evidence>
<dbReference type="GO" id="GO:0000976">
    <property type="term" value="F:transcription cis-regulatory region binding"/>
    <property type="evidence" value="ECO:0007669"/>
    <property type="project" value="TreeGrafter"/>
</dbReference>
<evidence type="ECO:0000256" key="3">
    <source>
        <dbReference type="ARBA" id="ARBA00023163"/>
    </source>
</evidence>
<reference evidence="5" key="2">
    <citation type="submission" date="2020-09" db="EMBL/GenBank/DDBJ databases">
        <authorList>
            <person name="Sun Q."/>
            <person name="Zhou Y."/>
        </authorList>
    </citation>
    <scope>NUCLEOTIDE SEQUENCE</scope>
    <source>
        <strain evidence="5">CGMCC 1.15152</strain>
    </source>
</reference>
<dbReference type="EMBL" id="BMHO01000001">
    <property type="protein sequence ID" value="GGD35601.1"/>
    <property type="molecule type" value="Genomic_DNA"/>
</dbReference>
<dbReference type="InterPro" id="IPR046335">
    <property type="entry name" value="LacI/GalR-like_sensor"/>
</dbReference>
<dbReference type="Pfam" id="PF13377">
    <property type="entry name" value="Peripla_BP_3"/>
    <property type="match status" value="1"/>
</dbReference>
<keyword evidence="6" id="KW-1185">Reference proteome</keyword>
<dbReference type="SMART" id="SM00354">
    <property type="entry name" value="HTH_LACI"/>
    <property type="match status" value="1"/>
</dbReference>
<dbReference type="InterPro" id="IPR010982">
    <property type="entry name" value="Lambda_DNA-bd_dom_sf"/>
</dbReference>
<dbReference type="PANTHER" id="PTHR30146">
    <property type="entry name" value="LACI-RELATED TRANSCRIPTIONAL REPRESSOR"/>
    <property type="match status" value="1"/>
</dbReference>
<sequence>MVTINEVAKAAGVSISTVSYALSGKRSISRATRERIDRAIRELGYTPNAGARMLAGARTNILALSAPLHADGHLPTHMRFVTEVVRAARERDYDVLLLARDDEVTGIRRVASTSLVDGVVAMGVTERDERVALVRSLGVAAAFIGVPGDSGGIACVDLDFAEAARMAVERLVADGHRTIGVIGHPHGYVDRQQTFMARFEDGLAAAAAEAGVRIVHEWAEVSRGAGARAADALLDAAEPPTAIIFHCNEPAVEEAERRVRERGLAVPQDLSLFAAAASYDPGRLEIPLSGITLPMEEMCTSAVEAALGLRDGVAQATTRILAPALVDRGSVAAVV</sequence>
<dbReference type="Gene3D" id="1.10.260.40">
    <property type="entry name" value="lambda repressor-like DNA-binding domains"/>
    <property type="match status" value="1"/>
</dbReference>
<accession>A0A917DFB1</accession>
<dbReference type="PROSITE" id="PS50932">
    <property type="entry name" value="HTH_LACI_2"/>
    <property type="match status" value="1"/>
</dbReference>
<dbReference type="Proteomes" id="UP000633205">
    <property type="component" value="Unassembled WGS sequence"/>
</dbReference>
<evidence type="ECO:0000313" key="5">
    <source>
        <dbReference type="EMBL" id="GGD35601.1"/>
    </source>
</evidence>
<keyword evidence="2" id="KW-0238">DNA-binding</keyword>
<dbReference type="SUPFAM" id="SSF53822">
    <property type="entry name" value="Periplasmic binding protein-like I"/>
    <property type="match status" value="1"/>
</dbReference>
<gene>
    <name evidence="5" type="ORF">GCM10010915_15230</name>
</gene>
<dbReference type="Gene3D" id="3.40.50.2300">
    <property type="match status" value="2"/>
</dbReference>
<dbReference type="RefSeq" id="WP_188711680.1">
    <property type="nucleotide sequence ID" value="NZ_BMHO01000001.1"/>
</dbReference>
<feature type="domain" description="HTH lacI-type" evidence="4">
    <location>
        <begin position="2"/>
        <end position="56"/>
    </location>
</feature>
<proteinExistence type="predicted"/>
<keyword evidence="3" id="KW-0804">Transcription</keyword>
<organism evidence="5 6">
    <name type="scientific">Microbacterium faecale</name>
    <dbReference type="NCBI Taxonomy" id="1804630"/>
    <lineage>
        <taxon>Bacteria</taxon>
        <taxon>Bacillati</taxon>
        <taxon>Actinomycetota</taxon>
        <taxon>Actinomycetes</taxon>
        <taxon>Micrococcales</taxon>
        <taxon>Microbacteriaceae</taxon>
        <taxon>Microbacterium</taxon>
    </lineage>
</organism>
<dbReference type="PROSITE" id="PS00356">
    <property type="entry name" value="HTH_LACI_1"/>
    <property type="match status" value="1"/>
</dbReference>